<sequence length="80" mass="9731">MEKNREKKKPHKSEVEEEETRVEEKQMGGVFGKNNPRKFQGMGAKRKRKRIERIRNHNRNWKKKRFGENKRRIKGRVNTG</sequence>
<reference evidence="2" key="1">
    <citation type="submission" date="2023-03" db="UniProtKB">
        <authorList>
            <consortium name="EnsemblPlants"/>
        </authorList>
    </citation>
    <scope>IDENTIFICATION</scope>
</reference>
<evidence type="ECO:0000256" key="1">
    <source>
        <dbReference type="SAM" id="MobiDB-lite"/>
    </source>
</evidence>
<accession>A0A9I9DHP1</accession>
<evidence type="ECO:0000313" key="2">
    <source>
        <dbReference type="EnsemblPlants" id="MELO3C018121.2.1"/>
    </source>
</evidence>
<name>A0A9I9DHP1_CUCME</name>
<dbReference type="EnsemblPlants" id="MELO3C018121.2.1">
    <property type="protein sequence ID" value="MELO3C018121.2.1"/>
    <property type="gene ID" value="MELO3C018121.2"/>
</dbReference>
<organism evidence="2">
    <name type="scientific">Cucumis melo</name>
    <name type="common">Muskmelon</name>
    <dbReference type="NCBI Taxonomy" id="3656"/>
    <lineage>
        <taxon>Eukaryota</taxon>
        <taxon>Viridiplantae</taxon>
        <taxon>Streptophyta</taxon>
        <taxon>Embryophyta</taxon>
        <taxon>Tracheophyta</taxon>
        <taxon>Spermatophyta</taxon>
        <taxon>Magnoliopsida</taxon>
        <taxon>eudicotyledons</taxon>
        <taxon>Gunneridae</taxon>
        <taxon>Pentapetalae</taxon>
        <taxon>rosids</taxon>
        <taxon>fabids</taxon>
        <taxon>Cucurbitales</taxon>
        <taxon>Cucurbitaceae</taxon>
        <taxon>Benincaseae</taxon>
        <taxon>Cucumis</taxon>
    </lineage>
</organism>
<proteinExistence type="predicted"/>
<dbReference type="AlphaFoldDB" id="A0A9I9DHP1"/>
<feature type="region of interest" description="Disordered" evidence="1">
    <location>
        <begin position="1"/>
        <end position="80"/>
    </location>
</feature>
<feature type="compositionally biased region" description="Basic residues" evidence="1">
    <location>
        <begin position="1"/>
        <end position="11"/>
    </location>
</feature>
<protein>
    <submittedName>
        <fullName evidence="2">Uncharacterized protein</fullName>
    </submittedName>
</protein>
<feature type="compositionally biased region" description="Basic residues" evidence="1">
    <location>
        <begin position="44"/>
        <end position="80"/>
    </location>
</feature>
<dbReference type="Gramene" id="MELO3C018121.2.1">
    <property type="protein sequence ID" value="MELO3C018121.2.1"/>
    <property type="gene ID" value="MELO3C018121.2"/>
</dbReference>